<evidence type="ECO:0000313" key="1">
    <source>
        <dbReference type="EMBL" id="NYE96379.1"/>
    </source>
</evidence>
<protein>
    <submittedName>
        <fullName evidence="1">Uncharacterized protein</fullName>
    </submittedName>
</protein>
<dbReference type="RefSeq" id="WP_179390038.1">
    <property type="nucleotide sequence ID" value="NZ_JACBYQ010000002.1"/>
</dbReference>
<gene>
    <name evidence="1" type="ORF">FHU41_002629</name>
</gene>
<dbReference type="Proteomes" id="UP000521748">
    <property type="component" value="Unassembled WGS sequence"/>
</dbReference>
<proteinExistence type="predicted"/>
<name>A0A7Y9S7Z1_9MICC</name>
<dbReference type="AlphaFoldDB" id="A0A7Y9S7Z1"/>
<organism evidence="1 2">
    <name type="scientific">Psychromicrobium silvestre</name>
    <dbReference type="NCBI Taxonomy" id="1645614"/>
    <lineage>
        <taxon>Bacteria</taxon>
        <taxon>Bacillati</taxon>
        <taxon>Actinomycetota</taxon>
        <taxon>Actinomycetes</taxon>
        <taxon>Micrococcales</taxon>
        <taxon>Micrococcaceae</taxon>
        <taxon>Psychromicrobium</taxon>
    </lineage>
</organism>
<comment type="caution">
    <text evidence="1">The sequence shown here is derived from an EMBL/GenBank/DDBJ whole genome shotgun (WGS) entry which is preliminary data.</text>
</comment>
<accession>A0A7Y9S7Z1</accession>
<sequence>MVDTLIIRWRTESLQRGWRMPTDWHVPEVELIVELLTAEQPLTEAAYALGSARAFYGVGIAESLSDLRVVFDVAGLPIDPDSLQGLAQGWVEANESLAVPSCVDAGTGLSSISHFDSVVRDLNLSDRAEGEQLCLASIRVRGIDDVPSNWFLLAQLGELCMDYFEERTMVYRRHSIDFLLPDQASYRLLLGLCRSELAALGDGVLEPSEPEYRSLRNELDRSVAHRI</sequence>
<keyword evidence="2" id="KW-1185">Reference proteome</keyword>
<reference evidence="1 2" key="1">
    <citation type="submission" date="2020-07" db="EMBL/GenBank/DDBJ databases">
        <title>Sequencing the genomes of 1000 actinobacteria strains.</title>
        <authorList>
            <person name="Klenk H.-P."/>
        </authorList>
    </citation>
    <scope>NUCLEOTIDE SEQUENCE [LARGE SCALE GENOMIC DNA]</scope>
    <source>
        <strain evidence="1 2">DSM 102047</strain>
    </source>
</reference>
<evidence type="ECO:0000313" key="2">
    <source>
        <dbReference type="Proteomes" id="UP000521748"/>
    </source>
</evidence>
<dbReference type="EMBL" id="JACBYQ010000002">
    <property type="protein sequence ID" value="NYE96379.1"/>
    <property type="molecule type" value="Genomic_DNA"/>
</dbReference>